<comment type="function">
    <text evidence="1">Needed for flagellar regrowth and assembly.</text>
</comment>
<keyword evidence="4" id="KW-1005">Bacterial flagellum biogenesis</keyword>
<dbReference type="GO" id="GO:0005829">
    <property type="term" value="C:cytosol"/>
    <property type="evidence" value="ECO:0007669"/>
    <property type="project" value="TreeGrafter"/>
</dbReference>
<evidence type="ECO:0000313" key="9">
    <source>
        <dbReference type="EMBL" id="QCT03223.1"/>
    </source>
</evidence>
<keyword evidence="5" id="KW-0653">Protein transport</keyword>
<dbReference type="AlphaFoldDB" id="A0A4P8XLE2"/>
<evidence type="ECO:0000259" key="8">
    <source>
        <dbReference type="Pfam" id="PF02108"/>
    </source>
</evidence>
<name>A0A4P8XLE2_9BACL</name>
<comment type="similarity">
    <text evidence="2">Belongs to the FliH family.</text>
</comment>
<feature type="domain" description="Flagellar assembly protein FliH/Type III secretion system HrpE" evidence="8">
    <location>
        <begin position="134"/>
        <end position="262"/>
    </location>
</feature>
<dbReference type="GO" id="GO:0015031">
    <property type="term" value="P:protein transport"/>
    <property type="evidence" value="ECO:0007669"/>
    <property type="project" value="UniProtKB-KW"/>
</dbReference>
<evidence type="ECO:0000256" key="6">
    <source>
        <dbReference type="ARBA" id="ARBA00023225"/>
    </source>
</evidence>
<dbReference type="Pfam" id="PF02108">
    <property type="entry name" value="FliH"/>
    <property type="match status" value="1"/>
</dbReference>
<keyword evidence="3" id="KW-0813">Transport</keyword>
<dbReference type="RefSeq" id="WP_138226127.1">
    <property type="nucleotide sequence ID" value="NZ_CP040396.1"/>
</dbReference>
<protein>
    <submittedName>
        <fullName evidence="9">Flagellar assembly protein FliH/Type III secretion system HrpE</fullName>
    </submittedName>
</protein>
<organism evidence="9 10">
    <name type="scientific">Paenibacillus algicola</name>
    <dbReference type="NCBI Taxonomy" id="2565926"/>
    <lineage>
        <taxon>Bacteria</taxon>
        <taxon>Bacillati</taxon>
        <taxon>Bacillota</taxon>
        <taxon>Bacilli</taxon>
        <taxon>Bacillales</taxon>
        <taxon>Paenibacillaceae</taxon>
        <taxon>Paenibacillus</taxon>
    </lineage>
</organism>
<accession>A0A4P8XLE2</accession>
<keyword evidence="9" id="KW-0966">Cell projection</keyword>
<dbReference type="Proteomes" id="UP000300879">
    <property type="component" value="Chromosome"/>
</dbReference>
<keyword evidence="9" id="KW-0282">Flagellum</keyword>
<reference evidence="9 10" key="1">
    <citation type="submission" date="2019-05" db="EMBL/GenBank/DDBJ databases">
        <authorList>
            <person name="Chen C."/>
        </authorList>
    </citation>
    <scope>NUCLEOTIDE SEQUENCE [LARGE SCALE GENOMIC DNA]</scope>
    <source>
        <strain evidence="9 10">HB172198</strain>
    </source>
</reference>
<keyword evidence="10" id="KW-1185">Reference proteome</keyword>
<dbReference type="InterPro" id="IPR051472">
    <property type="entry name" value="T3SS_Stator/FliH"/>
</dbReference>
<evidence type="ECO:0000256" key="2">
    <source>
        <dbReference type="ARBA" id="ARBA00006602"/>
    </source>
</evidence>
<feature type="coiled-coil region" evidence="7">
    <location>
        <begin position="50"/>
        <end position="89"/>
    </location>
</feature>
<sequence length="282" mass="31699">MSNLIKPSQYMPIDMLKELDLSRKYASTEPEERETAVFESELQPEVQHTLESAQLAKQEMLQDAKEFAERQIREAAEAAEQLLSQAQEQIAVWWEERRSQDESIAEGARAEGFQQGYEAGSLKAQQEMNELLQQAAQEAQGVLSQAYSAKEELIQEAEPFLVELSCSVAEKIVDHQLTLEPDFVLKLIRKNLARKKEKGMISLCVAPSQFAFVHAAREELALSVDSQAELQVLPDSTVTDLGCVIRSSFGSVDARIDTQLSEIKKELIRISLDDTQRRAADE</sequence>
<keyword evidence="9" id="KW-0969">Cilium</keyword>
<dbReference type="EMBL" id="CP040396">
    <property type="protein sequence ID" value="QCT03223.1"/>
    <property type="molecule type" value="Genomic_DNA"/>
</dbReference>
<evidence type="ECO:0000256" key="5">
    <source>
        <dbReference type="ARBA" id="ARBA00022927"/>
    </source>
</evidence>
<dbReference type="PANTHER" id="PTHR34982:SF1">
    <property type="entry name" value="FLAGELLAR ASSEMBLY PROTEIN FLIH"/>
    <property type="match status" value="1"/>
</dbReference>
<dbReference type="InterPro" id="IPR018035">
    <property type="entry name" value="Flagellar_FliH/T3SS_HrpE"/>
</dbReference>
<evidence type="ECO:0000256" key="1">
    <source>
        <dbReference type="ARBA" id="ARBA00003041"/>
    </source>
</evidence>
<keyword evidence="6" id="KW-1006">Bacterial flagellum protein export</keyword>
<evidence type="ECO:0000256" key="4">
    <source>
        <dbReference type="ARBA" id="ARBA00022795"/>
    </source>
</evidence>
<evidence type="ECO:0000313" key="10">
    <source>
        <dbReference type="Proteomes" id="UP000300879"/>
    </source>
</evidence>
<dbReference type="PANTHER" id="PTHR34982">
    <property type="entry name" value="YOP PROTEINS TRANSLOCATION PROTEIN L"/>
    <property type="match status" value="1"/>
</dbReference>
<keyword evidence="7" id="KW-0175">Coiled coil</keyword>
<gene>
    <name evidence="9" type="ORF">E6C60_2511</name>
</gene>
<dbReference type="OrthoDB" id="19020at2"/>
<evidence type="ECO:0000256" key="3">
    <source>
        <dbReference type="ARBA" id="ARBA00022448"/>
    </source>
</evidence>
<evidence type="ECO:0000256" key="7">
    <source>
        <dbReference type="SAM" id="Coils"/>
    </source>
</evidence>
<dbReference type="GO" id="GO:0044781">
    <property type="term" value="P:bacterial-type flagellum organization"/>
    <property type="evidence" value="ECO:0007669"/>
    <property type="project" value="UniProtKB-KW"/>
</dbReference>
<proteinExistence type="inferred from homology"/>
<dbReference type="KEGG" id="palo:E6C60_2511"/>